<evidence type="ECO:0000313" key="8">
    <source>
        <dbReference type="Proteomes" id="UP000275951"/>
    </source>
</evidence>
<evidence type="ECO:0000256" key="4">
    <source>
        <dbReference type="ARBA" id="ARBA00023235"/>
    </source>
</evidence>
<reference evidence="7 8" key="1">
    <citation type="submission" date="2018-11" db="EMBL/GenBank/DDBJ databases">
        <title>Multidrug-resistant genes are associated with an 42-kb island TGI1 carrying a complex class 1 integron in a Trueperella pyogenes.</title>
        <authorList>
            <person name="Dong W."/>
        </authorList>
    </citation>
    <scope>NUCLEOTIDE SEQUENCE [LARGE SCALE GENOMIC DNA]</scope>
    <source>
        <strain evidence="7 8">TP4</strain>
    </source>
</reference>
<keyword evidence="4 7" id="KW-0413">Isomerase</keyword>
<gene>
    <name evidence="7" type="ORF">EBQ10_09645</name>
</gene>
<organism evidence="7 8">
    <name type="scientific">Trueperella pyogenes</name>
    <dbReference type="NCBI Taxonomy" id="1661"/>
    <lineage>
        <taxon>Bacteria</taxon>
        <taxon>Bacillati</taxon>
        <taxon>Actinomycetota</taxon>
        <taxon>Actinomycetes</taxon>
        <taxon>Actinomycetales</taxon>
        <taxon>Actinomycetaceae</taxon>
        <taxon>Trueperella</taxon>
    </lineage>
</organism>
<dbReference type="InterPro" id="IPR005801">
    <property type="entry name" value="ADC_synthase"/>
</dbReference>
<dbReference type="EC" id="5.4.4.2" evidence="3"/>
<comment type="catalytic activity">
    <reaction evidence="1">
        <text>chorismate = isochorismate</text>
        <dbReference type="Rhea" id="RHEA:18985"/>
        <dbReference type="ChEBI" id="CHEBI:29748"/>
        <dbReference type="ChEBI" id="CHEBI:29780"/>
        <dbReference type="EC" id="5.4.4.2"/>
    </reaction>
</comment>
<evidence type="ECO:0000256" key="3">
    <source>
        <dbReference type="ARBA" id="ARBA00012824"/>
    </source>
</evidence>
<dbReference type="NCBIfam" id="TIGR00543">
    <property type="entry name" value="isochor_syn"/>
    <property type="match status" value="1"/>
</dbReference>
<dbReference type="PANTHER" id="PTHR42839:SF2">
    <property type="entry name" value="ISOCHORISMATE SYNTHASE ENTC"/>
    <property type="match status" value="1"/>
</dbReference>
<evidence type="ECO:0000256" key="1">
    <source>
        <dbReference type="ARBA" id="ARBA00000799"/>
    </source>
</evidence>
<sequence>MFTIPHLRAQTTPLPTHPVLSELLRTPVRAMAWMKDGKGFVAAGEAARYDHGPDTANTRFALASQWWTELTTGAEIRDELKRPGTGLVCMGSFSFSPTCPAGSTLIVPQVVVGFDGEAAWLTLIGPVDRDVFDTLTDDARALVDAALRPSPVDYPSHGAVRVDAVDVAAYRDKVALIQERINAGGVRKVVLARELSLQAVSPIDERYVIERLARAYPQCWTFAVDGLVGATPELLAATLEREVAVTVLAGTLPRTADADPQELQASPKDADEHRLAVESVVSELSKIARIEVGPTHVLTLPNVLHLATDIRATLDFMATPLQVAGALHPTAALGGTPRLRALEAIAEVEGIDRDRYGAPVGWMDTRGGEWCIALRCARIDGTHATAWAGGGIMADSLADNEYAETEAKFAPILGALGVADAS</sequence>
<dbReference type="GO" id="GO:0008909">
    <property type="term" value="F:isochorismate synthase activity"/>
    <property type="evidence" value="ECO:0007669"/>
    <property type="project" value="UniProtKB-EC"/>
</dbReference>
<dbReference type="Proteomes" id="UP000275951">
    <property type="component" value="Chromosome"/>
</dbReference>
<name>A0A3Q9GJN2_9ACTO</name>
<dbReference type="AlphaFoldDB" id="A0A3Q9GJN2"/>
<protein>
    <recommendedName>
        <fullName evidence="3">isochorismate synthase</fullName>
        <ecNumber evidence="3">5.4.4.2</ecNumber>
    </recommendedName>
    <alternativeName>
        <fullName evidence="5">Isochorismate mutase</fullName>
    </alternativeName>
</protein>
<proteinExistence type="inferred from homology"/>
<dbReference type="InterPro" id="IPR015890">
    <property type="entry name" value="Chorismate_C"/>
</dbReference>
<dbReference type="Pfam" id="PF00425">
    <property type="entry name" value="Chorismate_bind"/>
    <property type="match status" value="1"/>
</dbReference>
<dbReference type="InterPro" id="IPR004561">
    <property type="entry name" value="IsoChor_synthase"/>
</dbReference>
<evidence type="ECO:0000256" key="2">
    <source>
        <dbReference type="ARBA" id="ARBA00005297"/>
    </source>
</evidence>
<evidence type="ECO:0000313" key="7">
    <source>
        <dbReference type="EMBL" id="AZR07518.1"/>
    </source>
</evidence>
<comment type="similarity">
    <text evidence="2">Belongs to the isochorismate synthase family.</text>
</comment>
<dbReference type="Gene3D" id="3.60.120.10">
    <property type="entry name" value="Anthranilate synthase"/>
    <property type="match status" value="1"/>
</dbReference>
<dbReference type="RefSeq" id="WP_108726095.1">
    <property type="nucleotide sequence ID" value="NZ_CP029001.1"/>
</dbReference>
<evidence type="ECO:0000256" key="5">
    <source>
        <dbReference type="ARBA" id="ARBA00041564"/>
    </source>
</evidence>
<feature type="domain" description="Chorismate-utilising enzyme C-terminal" evidence="6">
    <location>
        <begin position="168"/>
        <end position="408"/>
    </location>
</feature>
<accession>A0A3Q9GJN2</accession>
<dbReference type="PANTHER" id="PTHR42839">
    <property type="entry name" value="ISOCHORISMATE SYNTHASE ENTC"/>
    <property type="match status" value="1"/>
</dbReference>
<evidence type="ECO:0000259" key="6">
    <source>
        <dbReference type="Pfam" id="PF00425"/>
    </source>
</evidence>
<dbReference type="EMBL" id="CP033905">
    <property type="protein sequence ID" value="AZR07518.1"/>
    <property type="molecule type" value="Genomic_DNA"/>
</dbReference>
<dbReference type="SUPFAM" id="SSF56322">
    <property type="entry name" value="ADC synthase"/>
    <property type="match status" value="1"/>
</dbReference>